<evidence type="ECO:0000256" key="6">
    <source>
        <dbReference type="ARBA" id="ARBA00022737"/>
    </source>
</evidence>
<feature type="transmembrane region" description="Helical" evidence="17">
    <location>
        <begin position="246"/>
        <end position="269"/>
    </location>
</feature>
<gene>
    <name evidence="18" type="primary">CTNS1</name>
    <name evidence="18" type="ORF">KIN20_008323</name>
</gene>
<dbReference type="InterPro" id="IPR006603">
    <property type="entry name" value="PQ-loop_rpt"/>
</dbReference>
<comment type="catalytic activity">
    <reaction evidence="13">
        <text>L-cystine(out) + H(+)(out) = L-cystine(in) + H(+)(in)</text>
        <dbReference type="Rhea" id="RHEA:66172"/>
        <dbReference type="ChEBI" id="CHEBI:15378"/>
        <dbReference type="ChEBI" id="CHEBI:35491"/>
    </reaction>
    <physiologicalReaction direction="left-to-right" evidence="13">
        <dbReference type="Rhea" id="RHEA:66173"/>
    </physiologicalReaction>
</comment>
<dbReference type="EMBL" id="JAHQIW010001307">
    <property type="protein sequence ID" value="KAJ1352128.1"/>
    <property type="molecule type" value="Genomic_DNA"/>
</dbReference>
<evidence type="ECO:0000256" key="9">
    <source>
        <dbReference type="ARBA" id="ARBA00023136"/>
    </source>
</evidence>
<dbReference type="InterPro" id="IPR005282">
    <property type="entry name" value="LC_transporter"/>
</dbReference>
<dbReference type="FunFam" id="1.20.1280.290:FF:000023">
    <property type="entry name" value="Cystinosin homolog"/>
    <property type="match status" value="1"/>
</dbReference>
<keyword evidence="12" id="KW-0968">Cytoplasmic vesicle</keyword>
<dbReference type="PANTHER" id="PTHR13131">
    <property type="entry name" value="CYSTINOSIN"/>
    <property type="match status" value="1"/>
</dbReference>
<dbReference type="Pfam" id="PF04193">
    <property type="entry name" value="PQ-loop"/>
    <property type="match status" value="2"/>
</dbReference>
<dbReference type="GO" id="GO:0045335">
    <property type="term" value="C:phagocytic vesicle"/>
    <property type="evidence" value="ECO:0007669"/>
    <property type="project" value="UniProtKB-SubCell"/>
</dbReference>
<evidence type="ECO:0000256" key="4">
    <source>
        <dbReference type="ARBA" id="ARBA00022448"/>
    </source>
</evidence>
<feature type="transmembrane region" description="Helical" evidence="17">
    <location>
        <begin position="168"/>
        <end position="189"/>
    </location>
</feature>
<dbReference type="FunFam" id="1.20.1280.290:FF:000016">
    <property type="entry name" value="Cystinosin homolog"/>
    <property type="match status" value="1"/>
</dbReference>
<evidence type="ECO:0000256" key="5">
    <source>
        <dbReference type="ARBA" id="ARBA00022692"/>
    </source>
</evidence>
<keyword evidence="11" id="KW-0458">Lysosome</keyword>
<sequence>MRTAYFRMFSVPLRLLQILVVVALAGITASLVSSVSPSHIDVFLNRATNHTLTTSVPIQNDIVIHFKKQSYVTVLNPLTLSAASREGLLQLVGDQPIDGLVLTADGCDDGTSNKTDCNAVLQDLFLKVTVMRSSAVALLVVIVGWSYFLAWSISFYPQIFLNFRRRSVVGLNFDFLLLNVIGFAAYSAYNLFMYFDDNVQKQYEQEHPHSPIPVLLNDVFFAVHALIACIFTAAQCFFYERGNQRISLTCLVISTSMIMIAFGGGFITGLDIINMLQYVTSLSYIKMFVTLLKYIPQAMQNFRRKSTSGWSIGNVLLDFSGGCLDILQMCLQCWNVSDWSAFYGNPVKFGLGLVSILFDILFMTQHYVLYRKTDHLLASEKVDRLTSGTSETEKLKGSKDDSSTDSERSNSKSSRR</sequence>
<dbReference type="GO" id="GO:0015293">
    <property type="term" value="F:symporter activity"/>
    <property type="evidence" value="ECO:0007669"/>
    <property type="project" value="UniProtKB-KW"/>
</dbReference>
<keyword evidence="4" id="KW-0813">Transport</keyword>
<evidence type="ECO:0000256" key="11">
    <source>
        <dbReference type="ARBA" id="ARBA00023228"/>
    </source>
</evidence>
<evidence type="ECO:0000256" key="14">
    <source>
        <dbReference type="ARBA" id="ARBA00055495"/>
    </source>
</evidence>
<dbReference type="GO" id="GO:0015184">
    <property type="term" value="F:L-cystine transmembrane transporter activity"/>
    <property type="evidence" value="ECO:0007669"/>
    <property type="project" value="TreeGrafter"/>
</dbReference>
<proteinExistence type="inferred from homology"/>
<feature type="region of interest" description="Disordered" evidence="16">
    <location>
        <begin position="384"/>
        <end position="416"/>
    </location>
</feature>
<evidence type="ECO:0000313" key="18">
    <source>
        <dbReference type="EMBL" id="KAJ1352128.1"/>
    </source>
</evidence>
<evidence type="ECO:0000256" key="2">
    <source>
        <dbReference type="ARBA" id="ARBA00004262"/>
    </source>
</evidence>
<dbReference type="AlphaFoldDB" id="A0AAD5M9M4"/>
<organism evidence="18 19">
    <name type="scientific">Parelaphostrongylus tenuis</name>
    <name type="common">Meningeal worm</name>
    <dbReference type="NCBI Taxonomy" id="148309"/>
    <lineage>
        <taxon>Eukaryota</taxon>
        <taxon>Metazoa</taxon>
        <taxon>Ecdysozoa</taxon>
        <taxon>Nematoda</taxon>
        <taxon>Chromadorea</taxon>
        <taxon>Rhabditida</taxon>
        <taxon>Rhabditina</taxon>
        <taxon>Rhabditomorpha</taxon>
        <taxon>Strongyloidea</taxon>
        <taxon>Metastrongylidae</taxon>
        <taxon>Parelaphostrongylus</taxon>
    </lineage>
</organism>
<evidence type="ECO:0000256" key="16">
    <source>
        <dbReference type="SAM" id="MobiDB-lite"/>
    </source>
</evidence>
<dbReference type="GO" id="GO:0005765">
    <property type="term" value="C:lysosomal membrane"/>
    <property type="evidence" value="ECO:0007669"/>
    <property type="project" value="UniProtKB-SubCell"/>
</dbReference>
<reference evidence="18" key="1">
    <citation type="submission" date="2021-06" db="EMBL/GenBank/DDBJ databases">
        <title>Parelaphostrongylus tenuis whole genome reference sequence.</title>
        <authorList>
            <person name="Garwood T.J."/>
            <person name="Larsen P.A."/>
            <person name="Fountain-Jones N.M."/>
            <person name="Garbe J.R."/>
            <person name="Macchietto M.G."/>
            <person name="Kania S.A."/>
            <person name="Gerhold R.W."/>
            <person name="Richards J.E."/>
            <person name="Wolf T.M."/>
        </authorList>
    </citation>
    <scope>NUCLEOTIDE SEQUENCE</scope>
    <source>
        <strain evidence="18">MNPRO001-30</strain>
        <tissue evidence="18">Meninges</tissue>
    </source>
</reference>
<evidence type="ECO:0000256" key="8">
    <source>
        <dbReference type="ARBA" id="ARBA00022989"/>
    </source>
</evidence>
<keyword evidence="10" id="KW-0325">Glycoprotein</keyword>
<comment type="caution">
    <text evidence="18">The sequence shown here is derived from an EMBL/GenBank/DDBJ whole genome shotgun (WGS) entry which is preliminary data.</text>
</comment>
<comment type="subcellular location">
    <subcellularLocation>
        <location evidence="2">Cytoplasmic vesicle</location>
        <location evidence="2">Phagosome</location>
    </subcellularLocation>
    <subcellularLocation>
        <location evidence="1">Lysosome membrane</location>
        <topology evidence="1">Multi-pass membrane protein</topology>
    </subcellularLocation>
</comment>
<keyword evidence="19" id="KW-1185">Reference proteome</keyword>
<name>A0AAD5M9M4_PARTN</name>
<evidence type="ECO:0000256" key="10">
    <source>
        <dbReference type="ARBA" id="ARBA00023180"/>
    </source>
</evidence>
<accession>A0AAD5M9M4</accession>
<evidence type="ECO:0000256" key="3">
    <source>
        <dbReference type="ARBA" id="ARBA00006855"/>
    </source>
</evidence>
<evidence type="ECO:0000256" key="1">
    <source>
        <dbReference type="ARBA" id="ARBA00004155"/>
    </source>
</evidence>
<dbReference type="SMART" id="SM00679">
    <property type="entry name" value="CTNS"/>
    <property type="match status" value="2"/>
</dbReference>
<dbReference type="Proteomes" id="UP001196413">
    <property type="component" value="Unassembled WGS sequence"/>
</dbReference>
<evidence type="ECO:0000313" key="19">
    <source>
        <dbReference type="Proteomes" id="UP001196413"/>
    </source>
</evidence>
<keyword evidence="7" id="KW-0769">Symport</keyword>
<evidence type="ECO:0000256" key="13">
    <source>
        <dbReference type="ARBA" id="ARBA00048473"/>
    </source>
</evidence>
<feature type="transmembrane region" description="Helical" evidence="17">
    <location>
        <begin position="275"/>
        <end position="295"/>
    </location>
</feature>
<feature type="transmembrane region" description="Helical" evidence="17">
    <location>
        <begin position="135"/>
        <end position="156"/>
    </location>
</feature>
<keyword evidence="9 17" id="KW-0472">Membrane</keyword>
<comment type="similarity">
    <text evidence="3">Belongs to the cystinosin family.</text>
</comment>
<dbReference type="NCBIfam" id="TIGR00951">
    <property type="entry name" value="2A43"/>
    <property type="match status" value="1"/>
</dbReference>
<dbReference type="PANTHER" id="PTHR13131:SF5">
    <property type="entry name" value="CYSTINOSIN"/>
    <property type="match status" value="1"/>
</dbReference>
<dbReference type="Gene3D" id="1.20.1280.290">
    <property type="match status" value="2"/>
</dbReference>
<evidence type="ECO:0000256" key="12">
    <source>
        <dbReference type="ARBA" id="ARBA00023329"/>
    </source>
</evidence>
<keyword evidence="6" id="KW-0677">Repeat</keyword>
<evidence type="ECO:0000256" key="7">
    <source>
        <dbReference type="ARBA" id="ARBA00022847"/>
    </source>
</evidence>
<evidence type="ECO:0000256" key="15">
    <source>
        <dbReference type="ARBA" id="ARBA00074957"/>
    </source>
</evidence>
<feature type="transmembrane region" description="Helical" evidence="17">
    <location>
        <begin position="219"/>
        <end position="239"/>
    </location>
</feature>
<keyword evidence="5 17" id="KW-0812">Transmembrane</keyword>
<protein>
    <recommendedName>
        <fullName evidence="15">Cystinosin homolog</fullName>
    </recommendedName>
</protein>
<evidence type="ECO:0000256" key="17">
    <source>
        <dbReference type="SAM" id="Phobius"/>
    </source>
</evidence>
<feature type="compositionally biased region" description="Basic and acidic residues" evidence="16">
    <location>
        <begin position="391"/>
        <end position="410"/>
    </location>
</feature>
<keyword evidence="8 17" id="KW-1133">Transmembrane helix</keyword>
<comment type="function">
    <text evidence="14">Cystine/H(+) symporter that mediates export of cystine, the oxidized dimer of cysteine, from lysosomes. May play a role in the degradation of engulfed apoptotic cells.</text>
</comment>